<proteinExistence type="predicted"/>
<keyword evidence="2" id="KW-1185">Reference proteome</keyword>
<reference evidence="1 2" key="1">
    <citation type="submission" date="2022-03" db="EMBL/GenBank/DDBJ databases">
        <authorList>
            <person name="Brunel B."/>
        </authorList>
    </citation>
    <scope>NUCLEOTIDE SEQUENCE [LARGE SCALE GENOMIC DNA]</scope>
    <source>
        <strain evidence="1">STM5069sample</strain>
    </source>
</reference>
<gene>
    <name evidence="1" type="ORF">MES5069_310081</name>
</gene>
<dbReference type="EMBL" id="CAKXZT010000126">
    <property type="protein sequence ID" value="CAH2402345.1"/>
    <property type="molecule type" value="Genomic_DNA"/>
</dbReference>
<protein>
    <recommendedName>
        <fullName evidence="3">DUF4403 family protein</fullName>
    </recommendedName>
</protein>
<evidence type="ECO:0008006" key="3">
    <source>
        <dbReference type="Google" id="ProtNLM"/>
    </source>
</evidence>
<comment type="caution">
    <text evidence="1">The sequence shown here is derived from an EMBL/GenBank/DDBJ whole genome shotgun (WGS) entry which is preliminary data.</text>
</comment>
<dbReference type="Proteomes" id="UP001153050">
    <property type="component" value="Unassembled WGS sequence"/>
</dbReference>
<accession>A0ABM9DZW0</accession>
<sequence>MGIRLVTACLWMIVGLLPGYAKSVELPATVISKTIEGIEIKFPVGITASKNDPAQPVAITLTIDLSDLVAKVNPLIGAVWTKRNIDLGGKLTHNGTLLSIEGPALRAKVHFHVRPEVVPSSDGSVVAHFVPTVVDNRVALTGRIVELNISNDFTRNAAQALNLDDLVRDKLSALLNEALSAPGAGLALPSAVQALGVSLATARCVMIGAKPSLVVEGTLPAVAGLLLNL</sequence>
<dbReference type="RefSeq" id="WP_254019001.1">
    <property type="nucleotide sequence ID" value="NZ_CAKXZT010000126.1"/>
</dbReference>
<evidence type="ECO:0000313" key="1">
    <source>
        <dbReference type="EMBL" id="CAH2402345.1"/>
    </source>
</evidence>
<name>A0ABM9DZW0_9HYPH</name>
<organism evidence="1 2">
    <name type="scientific">Mesorhizobium escarrei</name>
    <dbReference type="NCBI Taxonomy" id="666018"/>
    <lineage>
        <taxon>Bacteria</taxon>
        <taxon>Pseudomonadati</taxon>
        <taxon>Pseudomonadota</taxon>
        <taxon>Alphaproteobacteria</taxon>
        <taxon>Hyphomicrobiales</taxon>
        <taxon>Phyllobacteriaceae</taxon>
        <taxon>Mesorhizobium</taxon>
    </lineage>
</organism>
<evidence type="ECO:0000313" key="2">
    <source>
        <dbReference type="Proteomes" id="UP001153050"/>
    </source>
</evidence>